<accession>A0A329T2Q4</accession>
<dbReference type="Proteomes" id="UP000697107">
    <property type="component" value="Unassembled WGS sequence"/>
</dbReference>
<dbReference type="EMBL" id="RCMK01000361">
    <property type="protein sequence ID" value="KAG2933558.1"/>
    <property type="molecule type" value="Genomic_DNA"/>
</dbReference>
<dbReference type="Proteomes" id="UP000774804">
    <property type="component" value="Unassembled WGS sequence"/>
</dbReference>
<dbReference type="VEuPathDB" id="FungiDB:PC110_g1680"/>
<reference evidence="1" key="2">
    <citation type="submission" date="2018-10" db="EMBL/GenBank/DDBJ databases">
        <title>Effector identification in a new, highly contiguous assembly of the strawberry crown rot pathogen Phytophthora cactorum.</title>
        <authorList>
            <person name="Armitage A.D."/>
            <person name="Nellist C.F."/>
            <person name="Bates H."/>
            <person name="Vickerstaff R.J."/>
            <person name="Harrison R.J."/>
        </authorList>
    </citation>
    <scope>NUCLEOTIDE SEQUENCE</scope>
    <source>
        <strain evidence="1">15-7</strain>
        <strain evidence="2">4032</strain>
        <strain evidence="3">4040</strain>
        <strain evidence="4">P415</strain>
        <strain evidence="5">P421</strain>
    </source>
</reference>
<evidence type="ECO:0000313" key="7">
    <source>
        <dbReference type="Proteomes" id="UP000251314"/>
    </source>
</evidence>
<dbReference type="OrthoDB" id="112869at2759"/>
<comment type="caution">
    <text evidence="6">The sequence shown here is derived from an EMBL/GenBank/DDBJ whole genome shotgun (WGS) entry which is preliminary data.</text>
</comment>
<dbReference type="EMBL" id="RCMI01000363">
    <property type="protein sequence ID" value="KAG2914981.1"/>
    <property type="molecule type" value="Genomic_DNA"/>
</dbReference>
<dbReference type="Proteomes" id="UP000735874">
    <property type="component" value="Unassembled WGS sequence"/>
</dbReference>
<dbReference type="EMBL" id="RCMG01000142">
    <property type="protein sequence ID" value="KAG2861870.1"/>
    <property type="molecule type" value="Genomic_DNA"/>
</dbReference>
<sequence length="111" mass="12393">MTSRQLSAFFYADLGEGLFECKKCGRSRKQAPGTGYSNLLGHLGTKHAGNVEEYAELEAAAASAIDMFGFVDDVTLTNYLWMRWVIQRNLPITEVENKLTRDVVTMKPTTV</sequence>
<dbReference type="AlphaFoldDB" id="A0A329T2Q4"/>
<evidence type="ECO:0000313" key="6">
    <source>
        <dbReference type="EMBL" id="RAW42172.1"/>
    </source>
</evidence>
<protein>
    <recommendedName>
        <fullName evidence="8">BED-type domain-containing protein</fullName>
    </recommendedName>
</protein>
<evidence type="ECO:0008006" key="8">
    <source>
        <dbReference type="Google" id="ProtNLM"/>
    </source>
</evidence>
<dbReference type="EMBL" id="RCML01000380">
    <property type="protein sequence ID" value="KAG2978760.1"/>
    <property type="molecule type" value="Genomic_DNA"/>
</dbReference>
<evidence type="ECO:0000313" key="4">
    <source>
        <dbReference type="EMBL" id="KAG2978760.1"/>
    </source>
</evidence>
<gene>
    <name evidence="6" type="ORF">PC110_g1680</name>
    <name evidence="1" type="ORF">PC113_g6806</name>
    <name evidence="2" type="ORF">PC115_g11527</name>
    <name evidence="3" type="ORF">PC117_g12843</name>
    <name evidence="4" type="ORF">PC118_g12106</name>
    <name evidence="5" type="ORF">PC129_g21587</name>
</gene>
<evidence type="ECO:0000313" key="5">
    <source>
        <dbReference type="EMBL" id="KAG3206928.1"/>
    </source>
</evidence>
<name>A0A329T2Q4_9STRA</name>
<proteinExistence type="predicted"/>
<evidence type="ECO:0000313" key="1">
    <source>
        <dbReference type="EMBL" id="KAG2861870.1"/>
    </source>
</evidence>
<reference evidence="6 7" key="1">
    <citation type="submission" date="2018-01" db="EMBL/GenBank/DDBJ databases">
        <title>Draft genome of the strawberry crown rot pathogen Phytophthora cactorum.</title>
        <authorList>
            <person name="Armitage A.D."/>
            <person name="Lysoe E."/>
            <person name="Nellist C.F."/>
            <person name="Harrison R.J."/>
            <person name="Brurberg M.B."/>
        </authorList>
    </citation>
    <scope>NUCLEOTIDE SEQUENCE [LARGE SCALE GENOMIC DNA]</scope>
    <source>
        <strain evidence="6 7">10300</strain>
    </source>
</reference>
<keyword evidence="7" id="KW-1185">Reference proteome</keyword>
<dbReference type="EMBL" id="MJFZ01000019">
    <property type="protein sequence ID" value="RAW42172.1"/>
    <property type="molecule type" value="Genomic_DNA"/>
</dbReference>
<organism evidence="6 7">
    <name type="scientific">Phytophthora cactorum</name>
    <dbReference type="NCBI Taxonomy" id="29920"/>
    <lineage>
        <taxon>Eukaryota</taxon>
        <taxon>Sar</taxon>
        <taxon>Stramenopiles</taxon>
        <taxon>Oomycota</taxon>
        <taxon>Peronosporomycetes</taxon>
        <taxon>Peronosporales</taxon>
        <taxon>Peronosporaceae</taxon>
        <taxon>Phytophthora</taxon>
    </lineage>
</organism>
<dbReference type="Proteomes" id="UP000760860">
    <property type="component" value="Unassembled WGS sequence"/>
</dbReference>
<evidence type="ECO:0000313" key="3">
    <source>
        <dbReference type="EMBL" id="KAG2933558.1"/>
    </source>
</evidence>
<evidence type="ECO:0000313" key="2">
    <source>
        <dbReference type="EMBL" id="KAG2914981.1"/>
    </source>
</evidence>
<dbReference type="Proteomes" id="UP000251314">
    <property type="component" value="Unassembled WGS sequence"/>
</dbReference>
<dbReference type="EMBL" id="RCMV01001765">
    <property type="protein sequence ID" value="KAG3206928.1"/>
    <property type="molecule type" value="Genomic_DNA"/>
</dbReference>
<dbReference type="Proteomes" id="UP000736787">
    <property type="component" value="Unassembled WGS sequence"/>
</dbReference>